<comment type="caution">
    <text evidence="2">The sequence shown here is derived from an EMBL/GenBank/DDBJ whole genome shotgun (WGS) entry which is preliminary data.</text>
</comment>
<proteinExistence type="predicted"/>
<dbReference type="NCBIfam" id="TIGR01725">
    <property type="entry name" value="phge_HK97_gp10"/>
    <property type="match status" value="1"/>
</dbReference>
<evidence type="ECO:0008006" key="4">
    <source>
        <dbReference type="Google" id="ProtNLM"/>
    </source>
</evidence>
<gene>
    <name evidence="2" type="ORF">DW070_07135</name>
</gene>
<organism evidence="2 3">
    <name type="scientific">Coprococcus catus</name>
    <dbReference type="NCBI Taxonomy" id="116085"/>
    <lineage>
        <taxon>Bacteria</taxon>
        <taxon>Bacillati</taxon>
        <taxon>Bacillota</taxon>
        <taxon>Clostridia</taxon>
        <taxon>Lachnospirales</taxon>
        <taxon>Lachnospiraceae</taxon>
        <taxon>Coprococcus</taxon>
    </lineage>
</organism>
<evidence type="ECO:0000313" key="2">
    <source>
        <dbReference type="EMBL" id="RGB80145.1"/>
    </source>
</evidence>
<sequence>MSFNITMDFLGLDEVQREIERLATASELKDLNKKIVKKAGKVGLEESEGQIRKKAYSKNPMKSGRRGSRMGQHAADNVPEKGTTQSGNYGEVIGWEKSDTSPFFYMKFHEWGTTMHKPKKFMLEAARPTYRALKSIAEEEYEKVLKEKLGG</sequence>
<dbReference type="InterPro" id="IPR010064">
    <property type="entry name" value="HK97-gp10_tail"/>
</dbReference>
<name>A0A3E2TNW5_9FIRM</name>
<dbReference type="EMBL" id="QVEP01000013">
    <property type="protein sequence ID" value="RGB80145.1"/>
    <property type="molecule type" value="Genomic_DNA"/>
</dbReference>
<evidence type="ECO:0000256" key="1">
    <source>
        <dbReference type="SAM" id="MobiDB-lite"/>
    </source>
</evidence>
<accession>A0A3E2TNW5</accession>
<reference evidence="2 3" key="1">
    <citation type="submission" date="2018-08" db="EMBL/GenBank/DDBJ databases">
        <title>A genome reference for cultivated species of the human gut microbiota.</title>
        <authorList>
            <person name="Zou Y."/>
            <person name="Xue W."/>
            <person name="Luo G."/>
        </authorList>
    </citation>
    <scope>NUCLEOTIDE SEQUENCE [LARGE SCALE GENOMIC DNA]</scope>
    <source>
        <strain evidence="2 3">AF45-17</strain>
    </source>
</reference>
<dbReference type="AlphaFoldDB" id="A0A3E2TNW5"/>
<feature type="region of interest" description="Disordered" evidence="1">
    <location>
        <begin position="53"/>
        <end position="91"/>
    </location>
</feature>
<dbReference type="Proteomes" id="UP000260773">
    <property type="component" value="Unassembled WGS sequence"/>
</dbReference>
<protein>
    <recommendedName>
        <fullName evidence="4">HK97 gp10 family phage protein</fullName>
    </recommendedName>
</protein>
<evidence type="ECO:0000313" key="3">
    <source>
        <dbReference type="Proteomes" id="UP000260773"/>
    </source>
</evidence>